<keyword evidence="3 7" id="KW-0808">Transferase</keyword>
<protein>
    <recommendedName>
        <fullName evidence="2">glucokinase</fullName>
        <ecNumber evidence="2">2.7.1.2</ecNumber>
    </recommendedName>
</protein>
<dbReference type="Proteomes" id="UP000783588">
    <property type="component" value="Unassembled WGS sequence"/>
</dbReference>
<dbReference type="PANTHER" id="PTHR18964">
    <property type="entry name" value="ROK (REPRESSOR, ORF, KINASE) FAMILY"/>
    <property type="match status" value="1"/>
</dbReference>
<dbReference type="RefSeq" id="WP_216470897.1">
    <property type="nucleotide sequence ID" value="NZ_JAHLQI010000006.1"/>
</dbReference>
<evidence type="ECO:0000256" key="6">
    <source>
        <dbReference type="ARBA" id="ARBA00022840"/>
    </source>
</evidence>
<dbReference type="PANTHER" id="PTHR18964:SF149">
    <property type="entry name" value="BIFUNCTIONAL UDP-N-ACETYLGLUCOSAMINE 2-EPIMERASE_N-ACETYLMANNOSAMINE KINASE"/>
    <property type="match status" value="1"/>
</dbReference>
<evidence type="ECO:0000256" key="5">
    <source>
        <dbReference type="ARBA" id="ARBA00022777"/>
    </source>
</evidence>
<comment type="caution">
    <text evidence="7">The sequence shown here is derived from an EMBL/GenBank/DDBJ whole genome shotgun (WGS) entry which is preliminary data.</text>
</comment>
<keyword evidence="8" id="KW-1185">Reference proteome</keyword>
<dbReference type="InterPro" id="IPR000600">
    <property type="entry name" value="ROK"/>
</dbReference>
<evidence type="ECO:0000256" key="4">
    <source>
        <dbReference type="ARBA" id="ARBA00022741"/>
    </source>
</evidence>
<accession>A0ABS6EUC0</accession>
<evidence type="ECO:0000313" key="8">
    <source>
        <dbReference type="Proteomes" id="UP000783588"/>
    </source>
</evidence>
<dbReference type="PROSITE" id="PS01125">
    <property type="entry name" value="ROK"/>
    <property type="match status" value="1"/>
</dbReference>
<evidence type="ECO:0000256" key="2">
    <source>
        <dbReference type="ARBA" id="ARBA00012323"/>
    </source>
</evidence>
<dbReference type="EC" id="2.7.1.2" evidence="2"/>
<evidence type="ECO:0000256" key="3">
    <source>
        <dbReference type="ARBA" id="ARBA00022679"/>
    </source>
</evidence>
<dbReference type="InterPro" id="IPR049874">
    <property type="entry name" value="ROK_cs"/>
</dbReference>
<keyword evidence="6" id="KW-0067">ATP-binding</keyword>
<dbReference type="Pfam" id="PF00480">
    <property type="entry name" value="ROK"/>
    <property type="match status" value="1"/>
</dbReference>
<evidence type="ECO:0000256" key="1">
    <source>
        <dbReference type="ARBA" id="ARBA00006479"/>
    </source>
</evidence>
<proteinExistence type="inferred from homology"/>
<keyword evidence="5" id="KW-0418">Kinase</keyword>
<evidence type="ECO:0000313" key="7">
    <source>
        <dbReference type="EMBL" id="MBU5491187.1"/>
    </source>
</evidence>
<comment type="similarity">
    <text evidence="1">Belongs to the ROK (NagC/XylR) family.</text>
</comment>
<dbReference type="EMBL" id="JAHLQI010000006">
    <property type="protein sequence ID" value="MBU5491187.1"/>
    <property type="molecule type" value="Genomic_DNA"/>
</dbReference>
<organism evidence="7 8">
    <name type="scientific">Butyricicoccus intestinisimiae</name>
    <dbReference type="NCBI Taxonomy" id="2841509"/>
    <lineage>
        <taxon>Bacteria</taxon>
        <taxon>Bacillati</taxon>
        <taxon>Bacillota</taxon>
        <taxon>Clostridia</taxon>
        <taxon>Eubacteriales</taxon>
        <taxon>Butyricicoccaceae</taxon>
        <taxon>Butyricicoccus</taxon>
    </lineage>
</organism>
<gene>
    <name evidence="7" type="ORF">KQI75_11270</name>
</gene>
<dbReference type="InterPro" id="IPR004654">
    <property type="entry name" value="ROK_glcA"/>
</dbReference>
<reference evidence="7 8" key="1">
    <citation type="submission" date="2021-06" db="EMBL/GenBank/DDBJ databases">
        <authorList>
            <person name="Sun Q."/>
            <person name="Li D."/>
        </authorList>
    </citation>
    <scope>NUCLEOTIDE SEQUENCE [LARGE SCALE GENOMIC DNA]</scope>
    <source>
        <strain evidence="7 8">MSJd-7</strain>
    </source>
</reference>
<dbReference type="NCBIfam" id="TIGR00744">
    <property type="entry name" value="ROK_glcA_fam"/>
    <property type="match status" value="1"/>
</dbReference>
<sequence length="316" mass="32781">MRDYYFGVDVGGTTIKMGLYSQKSGWVKKWEIPTRKENGGMYVLDDIAAAVYAAQQEFDLDNARTAGIGIGVPGPVLKKSIVNGCVNVGWDVVNVSEELGKRTGLPVYVENDANIAALGEQWKGAGKDYQSVALLTLGTGVGGGIILDGKIVSGFQGGGGEVGHLPVVRDAVRSCNCGKADCVELAGSATGVLNCAKQLLSETDEPSAMRDIENLSAKDVCDCCAAGDALARKCIDRAADALGTALACIGCIVNPEAFLFGGGMAAAGDILLEPIGRVYNAKVFPPLRGTPILQATLGNEAGITGAVRLVQIEQQA</sequence>
<keyword evidence="4" id="KW-0547">Nucleotide-binding</keyword>
<dbReference type="GO" id="GO:0004340">
    <property type="term" value="F:glucokinase activity"/>
    <property type="evidence" value="ECO:0007669"/>
    <property type="project" value="UniProtKB-EC"/>
</dbReference>
<name>A0ABS6EUC0_9FIRM</name>